<dbReference type="Proteomes" id="UP001341281">
    <property type="component" value="Chromosome 03"/>
</dbReference>
<evidence type="ECO:0000256" key="6">
    <source>
        <dbReference type="ARBA" id="ARBA00029731"/>
    </source>
</evidence>
<dbReference type="Pfam" id="PF00587">
    <property type="entry name" value="tRNA-synt_2b"/>
    <property type="match status" value="1"/>
</dbReference>
<dbReference type="InterPro" id="IPR016061">
    <property type="entry name" value="Pro-tRNA_ligase_II_C"/>
</dbReference>
<name>A0AAQ3SW70_PASNO</name>
<evidence type="ECO:0000313" key="11">
    <source>
        <dbReference type="Proteomes" id="UP001341281"/>
    </source>
</evidence>
<organism evidence="10 11">
    <name type="scientific">Paspalum notatum var. saurae</name>
    <dbReference type="NCBI Taxonomy" id="547442"/>
    <lineage>
        <taxon>Eukaryota</taxon>
        <taxon>Viridiplantae</taxon>
        <taxon>Streptophyta</taxon>
        <taxon>Embryophyta</taxon>
        <taxon>Tracheophyta</taxon>
        <taxon>Spermatophyta</taxon>
        <taxon>Magnoliopsida</taxon>
        <taxon>Liliopsida</taxon>
        <taxon>Poales</taxon>
        <taxon>Poaceae</taxon>
        <taxon>PACMAD clade</taxon>
        <taxon>Panicoideae</taxon>
        <taxon>Andropogonodae</taxon>
        <taxon>Paspaleae</taxon>
        <taxon>Paspalinae</taxon>
        <taxon>Paspalum</taxon>
    </lineage>
</organism>
<evidence type="ECO:0000256" key="8">
    <source>
        <dbReference type="SAM" id="MobiDB-lite"/>
    </source>
</evidence>
<proteinExistence type="inferred from homology"/>
<evidence type="ECO:0000256" key="5">
    <source>
        <dbReference type="ARBA" id="ARBA00023146"/>
    </source>
</evidence>
<gene>
    <name evidence="10" type="ORF">U9M48_011796</name>
</gene>
<dbReference type="InterPro" id="IPR004154">
    <property type="entry name" value="Anticodon-bd"/>
</dbReference>
<dbReference type="InterPro" id="IPR002314">
    <property type="entry name" value="aa-tRNA-synt_IIb"/>
</dbReference>
<dbReference type="Gene3D" id="3.30.110.30">
    <property type="entry name" value="C-terminal domain of ProRS"/>
    <property type="match status" value="1"/>
</dbReference>
<dbReference type="InterPro" id="IPR006195">
    <property type="entry name" value="aa-tRNA-synth_II"/>
</dbReference>
<dbReference type="InterPro" id="IPR036621">
    <property type="entry name" value="Anticodon-bd_dom_sf"/>
</dbReference>
<evidence type="ECO:0000256" key="3">
    <source>
        <dbReference type="ARBA" id="ARBA00022741"/>
    </source>
</evidence>
<evidence type="ECO:0000256" key="2">
    <source>
        <dbReference type="ARBA" id="ARBA00022598"/>
    </source>
</evidence>
<keyword evidence="2" id="KW-0436">Ligase</keyword>
<dbReference type="EMBL" id="CP144747">
    <property type="protein sequence ID" value="WVZ61994.1"/>
    <property type="molecule type" value="Genomic_DNA"/>
</dbReference>
<dbReference type="PANTHER" id="PTHR43382">
    <property type="entry name" value="PROLYL-TRNA SYNTHETASE"/>
    <property type="match status" value="1"/>
</dbReference>
<dbReference type="FunFam" id="3.40.50.800:FF:000016">
    <property type="entry name" value="Proline--tRNA ligase, chloroplastic/mitochondrial"/>
    <property type="match status" value="1"/>
</dbReference>
<dbReference type="Pfam" id="PF03129">
    <property type="entry name" value="HGTP_anticodon"/>
    <property type="match status" value="1"/>
</dbReference>
<dbReference type="InterPro" id="IPR017449">
    <property type="entry name" value="Pro-tRNA_synth_II"/>
</dbReference>
<reference evidence="10 11" key="1">
    <citation type="submission" date="2024-02" db="EMBL/GenBank/DDBJ databases">
        <title>High-quality chromosome-scale genome assembly of Pensacola bahiagrass (Paspalum notatum Flugge var. saurae).</title>
        <authorList>
            <person name="Vega J.M."/>
            <person name="Podio M."/>
            <person name="Orjuela J."/>
            <person name="Siena L.A."/>
            <person name="Pessino S.C."/>
            <person name="Combes M.C."/>
            <person name="Mariac C."/>
            <person name="Albertini E."/>
            <person name="Pupilli F."/>
            <person name="Ortiz J.P.A."/>
            <person name="Leblanc O."/>
        </authorList>
    </citation>
    <scope>NUCLEOTIDE SEQUENCE [LARGE SCALE GENOMIC DNA]</scope>
    <source>
        <strain evidence="10">R1</strain>
        <tissue evidence="10">Leaf</tissue>
    </source>
</reference>
<dbReference type="CDD" id="cd00862">
    <property type="entry name" value="ProRS_anticodon_zinc"/>
    <property type="match status" value="1"/>
</dbReference>
<dbReference type="Gene3D" id="3.30.930.10">
    <property type="entry name" value="Bira Bifunctional Protein, Domain 2"/>
    <property type="match status" value="1"/>
</dbReference>
<feature type="compositionally biased region" description="Low complexity" evidence="8">
    <location>
        <begin position="38"/>
        <end position="48"/>
    </location>
</feature>
<dbReference type="InterPro" id="IPR033721">
    <property type="entry name" value="ProRS_core_arch_euk"/>
</dbReference>
<comment type="catalytic activity">
    <reaction evidence="7">
        <text>tRNA(Pro) + L-proline + ATP = L-prolyl-tRNA(Pro) + AMP + diphosphate</text>
        <dbReference type="Rhea" id="RHEA:14305"/>
        <dbReference type="Rhea" id="RHEA-COMP:9700"/>
        <dbReference type="Rhea" id="RHEA-COMP:9702"/>
        <dbReference type="ChEBI" id="CHEBI:30616"/>
        <dbReference type="ChEBI" id="CHEBI:33019"/>
        <dbReference type="ChEBI" id="CHEBI:60039"/>
        <dbReference type="ChEBI" id="CHEBI:78442"/>
        <dbReference type="ChEBI" id="CHEBI:78532"/>
        <dbReference type="ChEBI" id="CHEBI:456215"/>
        <dbReference type="EC" id="6.1.1.15"/>
    </reaction>
</comment>
<dbReference type="GO" id="GO:0004827">
    <property type="term" value="F:proline-tRNA ligase activity"/>
    <property type="evidence" value="ECO:0007669"/>
    <property type="project" value="UniProtKB-EC"/>
</dbReference>
<dbReference type="GO" id="GO:0009570">
    <property type="term" value="C:chloroplast stroma"/>
    <property type="evidence" value="ECO:0007669"/>
    <property type="project" value="TreeGrafter"/>
</dbReference>
<accession>A0AAQ3SW70</accession>
<dbReference type="CDD" id="cd00778">
    <property type="entry name" value="ProRS_core_arch_euk"/>
    <property type="match status" value="1"/>
</dbReference>
<dbReference type="GO" id="GO:0005524">
    <property type="term" value="F:ATP binding"/>
    <property type="evidence" value="ECO:0007669"/>
    <property type="project" value="UniProtKB-KW"/>
</dbReference>
<dbReference type="PROSITE" id="PS50862">
    <property type="entry name" value="AA_TRNA_LIGASE_II"/>
    <property type="match status" value="1"/>
</dbReference>
<keyword evidence="4" id="KW-0067">ATP-binding</keyword>
<evidence type="ECO:0000256" key="4">
    <source>
        <dbReference type="ARBA" id="ARBA00022840"/>
    </source>
</evidence>
<keyword evidence="3" id="KW-0547">Nucleotide-binding</keyword>
<protein>
    <recommendedName>
        <fullName evidence="1">proline--tRNA ligase</fullName>
        <ecNumber evidence="1">6.1.1.15</ecNumber>
    </recommendedName>
    <alternativeName>
        <fullName evidence="6">Prolyl-tRNA synthetase</fullName>
    </alternativeName>
</protein>
<dbReference type="InterPro" id="IPR002316">
    <property type="entry name" value="Pro-tRNA-ligase_IIa"/>
</dbReference>
<dbReference type="SUPFAM" id="SSF52954">
    <property type="entry name" value="Class II aaRS ABD-related"/>
    <property type="match status" value="1"/>
</dbReference>
<dbReference type="GO" id="GO:0005739">
    <property type="term" value="C:mitochondrion"/>
    <property type="evidence" value="ECO:0007669"/>
    <property type="project" value="TreeGrafter"/>
</dbReference>
<dbReference type="SUPFAM" id="SSF55681">
    <property type="entry name" value="Class II aaRS and biotin synthetases"/>
    <property type="match status" value="2"/>
</dbReference>
<evidence type="ECO:0000313" key="10">
    <source>
        <dbReference type="EMBL" id="WVZ61994.1"/>
    </source>
</evidence>
<dbReference type="AlphaFoldDB" id="A0AAQ3SW70"/>
<dbReference type="SMART" id="SM00946">
    <property type="entry name" value="ProRS-C_1"/>
    <property type="match status" value="1"/>
</dbReference>
<dbReference type="Gene3D" id="3.40.50.800">
    <property type="entry name" value="Anticodon-binding domain"/>
    <property type="match status" value="1"/>
</dbReference>
<dbReference type="InterPro" id="IPR045864">
    <property type="entry name" value="aa-tRNA-synth_II/BPL/LPL"/>
</dbReference>
<dbReference type="FunFam" id="3.30.110.30:FF:000004">
    <property type="entry name" value="Proline--tRNA ligase, chloroplastic/mitochondrial"/>
    <property type="match status" value="1"/>
</dbReference>
<evidence type="ECO:0000259" key="9">
    <source>
        <dbReference type="PROSITE" id="PS50862"/>
    </source>
</evidence>
<evidence type="ECO:0000256" key="1">
    <source>
        <dbReference type="ARBA" id="ARBA00012831"/>
    </source>
</evidence>
<dbReference type="InterPro" id="IPR004499">
    <property type="entry name" value="Pro-tRNA-ligase_IIa_arc-type"/>
</dbReference>
<dbReference type="SUPFAM" id="SSF64586">
    <property type="entry name" value="C-terminal domain of ProRS"/>
    <property type="match status" value="1"/>
</dbReference>
<feature type="region of interest" description="Disordered" evidence="8">
    <location>
        <begin position="38"/>
        <end position="61"/>
    </location>
</feature>
<evidence type="ECO:0000256" key="7">
    <source>
        <dbReference type="ARBA" id="ARBA00047671"/>
    </source>
</evidence>
<dbReference type="Pfam" id="PF09180">
    <property type="entry name" value="ProRS-C_1"/>
    <property type="match status" value="1"/>
</dbReference>
<dbReference type="HAMAP" id="MF_01571">
    <property type="entry name" value="Pro_tRNA_synth_type3"/>
    <property type="match status" value="1"/>
</dbReference>
<keyword evidence="5" id="KW-0030">Aminoacyl-tRNA synthetase</keyword>
<dbReference type="GO" id="GO:0006433">
    <property type="term" value="P:prolyl-tRNA aminoacylation"/>
    <property type="evidence" value="ECO:0007669"/>
    <property type="project" value="InterPro"/>
</dbReference>
<keyword evidence="11" id="KW-1185">Reference proteome</keyword>
<dbReference type="GO" id="GO:0017101">
    <property type="term" value="C:aminoacyl-tRNA synthetase multienzyme complex"/>
    <property type="evidence" value="ECO:0007669"/>
    <property type="project" value="TreeGrafter"/>
</dbReference>
<dbReference type="PRINTS" id="PR01046">
    <property type="entry name" value="TRNASYNTHPRO"/>
</dbReference>
<sequence>MASLLRLPSLLSPCKPLLRRRLPAARLAASAASRGQASAATGAAAPAATETRGGDREGQVTPRSVDFNAWYTDVIAAAELADYGPVRGTMVIRPYGYAIWEAIQVSARVHLLPHAPSCVLALVDATGHCLIGLRLTLLVSISEAWLSCGVYALLAIKCPFSRMPPHLAFLLMPSVWKLGVKNVGAFCLDYLNAKFKETGHSNMYFPQFIPYSFIEKEASHVEGFSPELALVTIGGGKELEEKLVVRPTSETIVNHMFTKWIQSYRDLPLMINQWVNVTRWEMRTKPFIRTLEFLWQEGHTAHATLEEAEKEVDSLIFQAMQMIDVYTKFAYEQAAIPVIPGRKSRVETFAGANRTYTIEAMMGDKKALQAGTSHNLGQNFSRAFGTQFMDENGQIEHVWQTSWAISTRFVGGIIMTHGDDAGLMLPPRIAPIQVIIVPIWKKGDEKAAVLEAVDSVQKILNEAGIRVKVDDSELRTPGWKFNHYEMKGIPVRIEIGPRDVTNKSVVVSRRDVPGKQGKEFGVSMEPSILVNHIKGRLDDIQASLLQKAITFRDSNIVDVSSYGELKEAISEGKWARGPWSASDADELKVKEETSATIRCYPFEQPEGTKKCFMTGNPAEEVAIFAKSY</sequence>
<dbReference type="PANTHER" id="PTHR43382:SF3">
    <property type="entry name" value="PROLINE--TRNA LIGASE, CHLOROPLASTIC_MITOCHONDRIAL"/>
    <property type="match status" value="1"/>
</dbReference>
<dbReference type="NCBIfam" id="TIGR00408">
    <property type="entry name" value="proS_fam_I"/>
    <property type="match status" value="1"/>
</dbReference>
<dbReference type="EC" id="6.1.1.15" evidence="1"/>
<feature type="domain" description="Aminoacyl-transfer RNA synthetases class-II family profile" evidence="9">
    <location>
        <begin position="195"/>
        <end position="426"/>
    </location>
</feature>